<evidence type="ECO:0000313" key="3">
    <source>
        <dbReference type="Proteomes" id="UP000184389"/>
    </source>
</evidence>
<gene>
    <name evidence="2" type="ORF">SAMN02745180_02502</name>
</gene>
<sequence length="194" mass="23394">MNINMQLYTENYDIIMLLYYYRVISVELKKQLEDKILDMEKVAIAFDIEPFDIYFLGGAACILGEYTERATRDFDFIDLNYPSKLGRIFVQLRDFDMLEYESTIISPKYKERAIRLNKFKYLNVYLLSPEDIIVSKIIRLEQKDIEDMDELIDIADKELINQIINEVLLRDDLYESKKNQFIKRLPQFRERYYV</sequence>
<protein>
    <recommendedName>
        <fullName evidence="1">DUF6036 domain-containing protein</fullName>
    </recommendedName>
</protein>
<reference evidence="2 3" key="1">
    <citation type="submission" date="2016-11" db="EMBL/GenBank/DDBJ databases">
        <authorList>
            <person name="Jaros S."/>
            <person name="Januszkiewicz K."/>
            <person name="Wedrychowicz H."/>
        </authorList>
    </citation>
    <scope>NUCLEOTIDE SEQUENCE [LARGE SCALE GENOMIC DNA]</scope>
    <source>
        <strain evidence="2 3">DSM 13106</strain>
    </source>
</reference>
<evidence type="ECO:0000259" key="1">
    <source>
        <dbReference type="Pfam" id="PF19502"/>
    </source>
</evidence>
<dbReference type="Pfam" id="PF19502">
    <property type="entry name" value="DUF6036"/>
    <property type="match status" value="1"/>
</dbReference>
<organism evidence="2 3">
    <name type="scientific">Sporanaerobacter acetigenes DSM 13106</name>
    <dbReference type="NCBI Taxonomy" id="1123281"/>
    <lineage>
        <taxon>Bacteria</taxon>
        <taxon>Bacillati</taxon>
        <taxon>Bacillota</taxon>
        <taxon>Tissierellia</taxon>
        <taxon>Tissierellales</taxon>
        <taxon>Sporanaerobacteraceae</taxon>
        <taxon>Sporanaerobacter</taxon>
    </lineage>
</organism>
<dbReference type="EMBL" id="FQXR01000016">
    <property type="protein sequence ID" value="SHI16226.1"/>
    <property type="molecule type" value="Genomic_DNA"/>
</dbReference>
<proteinExistence type="predicted"/>
<dbReference type="InterPro" id="IPR045792">
    <property type="entry name" value="DUF6036"/>
</dbReference>
<keyword evidence="3" id="KW-1185">Reference proteome</keyword>
<accession>A0A1M5YVZ3</accession>
<evidence type="ECO:0000313" key="2">
    <source>
        <dbReference type="EMBL" id="SHI16226.1"/>
    </source>
</evidence>
<dbReference type="AlphaFoldDB" id="A0A1M5YVZ3"/>
<dbReference type="Proteomes" id="UP000184389">
    <property type="component" value="Unassembled WGS sequence"/>
</dbReference>
<feature type="domain" description="DUF6036" evidence="1">
    <location>
        <begin position="54"/>
        <end position="176"/>
    </location>
</feature>
<name>A0A1M5YVZ3_9FIRM</name>